<keyword evidence="3" id="KW-1185">Reference proteome</keyword>
<protein>
    <submittedName>
        <fullName evidence="2">Uncharacterized protein</fullName>
    </submittedName>
</protein>
<gene>
    <name evidence="2" type="ORF">CR203_10590</name>
</gene>
<proteinExistence type="predicted"/>
<keyword evidence="1" id="KW-0472">Membrane</keyword>
<dbReference type="OrthoDB" id="2991597at2"/>
<dbReference type="Proteomes" id="UP000281498">
    <property type="component" value="Unassembled WGS sequence"/>
</dbReference>
<evidence type="ECO:0000256" key="1">
    <source>
        <dbReference type="SAM" id="Phobius"/>
    </source>
</evidence>
<comment type="caution">
    <text evidence="2">The sequence shown here is derived from an EMBL/GenBank/DDBJ whole genome shotgun (WGS) entry which is preliminary data.</text>
</comment>
<organism evidence="2 3">
    <name type="scientific">Salipaludibacillus neizhouensis</name>
    <dbReference type="NCBI Taxonomy" id="885475"/>
    <lineage>
        <taxon>Bacteria</taxon>
        <taxon>Bacillati</taxon>
        <taxon>Bacillota</taxon>
        <taxon>Bacilli</taxon>
        <taxon>Bacillales</taxon>
        <taxon>Bacillaceae</taxon>
    </lineage>
</organism>
<reference evidence="2 3" key="1">
    <citation type="submission" date="2017-10" db="EMBL/GenBank/DDBJ databases">
        <title>Bacillus sp. nov., a halophilic bacterium isolated from a Keqin Lake.</title>
        <authorList>
            <person name="Wang H."/>
        </authorList>
    </citation>
    <scope>NUCLEOTIDE SEQUENCE [LARGE SCALE GENOMIC DNA]</scope>
    <source>
        <strain evidence="2 3">KCTC 13187</strain>
    </source>
</reference>
<dbReference type="AlphaFoldDB" id="A0A3A9KB63"/>
<sequence length="96" mass="10853">MTYGNHYYDICCRYKGKHVRIVDLKGLEHHGKIVDVDNKYVYLEKEGRGYSGFGYGYGGYYPGYGYPGYTPYPYRPVVPIALAAIGGFALGAAFFW</sequence>
<feature type="transmembrane region" description="Helical" evidence="1">
    <location>
        <begin position="77"/>
        <end position="95"/>
    </location>
</feature>
<accession>A0A3A9KB63</accession>
<evidence type="ECO:0000313" key="3">
    <source>
        <dbReference type="Proteomes" id="UP000281498"/>
    </source>
</evidence>
<dbReference type="RefSeq" id="WP_110935055.1">
    <property type="nucleotide sequence ID" value="NZ_KZ614146.1"/>
</dbReference>
<dbReference type="EMBL" id="PDOE01000003">
    <property type="protein sequence ID" value="RKL67782.1"/>
    <property type="molecule type" value="Genomic_DNA"/>
</dbReference>
<keyword evidence="1" id="KW-0812">Transmembrane</keyword>
<name>A0A3A9KB63_9BACI</name>
<evidence type="ECO:0000313" key="2">
    <source>
        <dbReference type="EMBL" id="RKL67782.1"/>
    </source>
</evidence>
<keyword evidence="1" id="KW-1133">Transmembrane helix</keyword>